<evidence type="ECO:0000313" key="3">
    <source>
        <dbReference type="Proteomes" id="UP000614601"/>
    </source>
</evidence>
<evidence type="ECO:0000313" key="2">
    <source>
        <dbReference type="EMBL" id="CAD5210237.1"/>
    </source>
</evidence>
<comment type="caution">
    <text evidence="2">The sequence shown here is derived from an EMBL/GenBank/DDBJ whole genome shotgun (WGS) entry which is preliminary data.</text>
</comment>
<keyword evidence="1" id="KW-0812">Transmembrane</keyword>
<accession>A0A811K420</accession>
<dbReference type="Proteomes" id="UP000614601">
    <property type="component" value="Unassembled WGS sequence"/>
</dbReference>
<keyword evidence="3" id="KW-1185">Reference proteome</keyword>
<keyword evidence="1" id="KW-1133">Transmembrane helix</keyword>
<dbReference type="Proteomes" id="UP000783686">
    <property type="component" value="Unassembled WGS sequence"/>
</dbReference>
<dbReference type="EMBL" id="CAJFDH010000002">
    <property type="protein sequence ID" value="CAD5210237.1"/>
    <property type="molecule type" value="Genomic_DNA"/>
</dbReference>
<sequence>MCLRIYVNLLLLTVITTAELIPNTILNKRQAKVEIKKDNMGYSDEMFNIDTLAGIGLGKRSSPSPRHHNKPHYILIDVDDLQERLNYRPKFSRFHQINL</sequence>
<proteinExistence type="predicted"/>
<gene>
    <name evidence="2" type="ORF">BOKJ2_LOCUS3087</name>
</gene>
<keyword evidence="1" id="KW-0472">Membrane</keyword>
<name>A0A811K420_9BILA</name>
<dbReference type="OrthoDB" id="5824066at2759"/>
<dbReference type="AlphaFoldDB" id="A0A811K420"/>
<dbReference type="EMBL" id="CAJFCW020000002">
    <property type="protein sequence ID" value="CAG9090939.1"/>
    <property type="molecule type" value="Genomic_DNA"/>
</dbReference>
<feature type="transmembrane region" description="Helical" evidence="1">
    <location>
        <begin position="6"/>
        <end position="26"/>
    </location>
</feature>
<evidence type="ECO:0000256" key="1">
    <source>
        <dbReference type="SAM" id="Phobius"/>
    </source>
</evidence>
<organism evidence="2 3">
    <name type="scientific">Bursaphelenchus okinawaensis</name>
    <dbReference type="NCBI Taxonomy" id="465554"/>
    <lineage>
        <taxon>Eukaryota</taxon>
        <taxon>Metazoa</taxon>
        <taxon>Ecdysozoa</taxon>
        <taxon>Nematoda</taxon>
        <taxon>Chromadorea</taxon>
        <taxon>Rhabditida</taxon>
        <taxon>Tylenchina</taxon>
        <taxon>Tylenchomorpha</taxon>
        <taxon>Aphelenchoidea</taxon>
        <taxon>Aphelenchoididae</taxon>
        <taxon>Bursaphelenchus</taxon>
    </lineage>
</organism>
<reference evidence="2" key="1">
    <citation type="submission" date="2020-09" db="EMBL/GenBank/DDBJ databases">
        <authorList>
            <person name="Kikuchi T."/>
        </authorList>
    </citation>
    <scope>NUCLEOTIDE SEQUENCE</scope>
    <source>
        <strain evidence="2">SH1</strain>
    </source>
</reference>
<protein>
    <submittedName>
        <fullName evidence="2">Uncharacterized protein</fullName>
    </submittedName>
</protein>